<dbReference type="Proteomes" id="UP000009168">
    <property type="component" value="Unassembled WGS sequence"/>
</dbReference>
<dbReference type="EMBL" id="GG662338">
    <property type="protein sequence ID" value="EAS05636.2"/>
    <property type="molecule type" value="Genomic_DNA"/>
</dbReference>
<organism evidence="2 3">
    <name type="scientific">Tetrahymena thermophila (strain SB210)</name>
    <dbReference type="NCBI Taxonomy" id="312017"/>
    <lineage>
        <taxon>Eukaryota</taxon>
        <taxon>Sar</taxon>
        <taxon>Alveolata</taxon>
        <taxon>Ciliophora</taxon>
        <taxon>Intramacronucleata</taxon>
        <taxon>Oligohymenophorea</taxon>
        <taxon>Hymenostomatida</taxon>
        <taxon>Tetrahymenina</taxon>
        <taxon>Tetrahymenidae</taxon>
        <taxon>Tetrahymena</taxon>
    </lineage>
</organism>
<reference evidence="3" key="1">
    <citation type="journal article" date="2006" name="PLoS Biol.">
        <title>Macronuclear genome sequence of the ciliate Tetrahymena thermophila, a model eukaryote.</title>
        <authorList>
            <person name="Eisen J.A."/>
            <person name="Coyne R.S."/>
            <person name="Wu M."/>
            <person name="Wu D."/>
            <person name="Thiagarajan M."/>
            <person name="Wortman J.R."/>
            <person name="Badger J.H."/>
            <person name="Ren Q."/>
            <person name="Amedeo P."/>
            <person name="Jones K.M."/>
            <person name="Tallon L.J."/>
            <person name="Delcher A.L."/>
            <person name="Salzberg S.L."/>
            <person name="Silva J.C."/>
            <person name="Haas B.J."/>
            <person name="Majoros W.H."/>
            <person name="Farzad M."/>
            <person name="Carlton J.M."/>
            <person name="Smith R.K. Jr."/>
            <person name="Garg J."/>
            <person name="Pearlman R.E."/>
            <person name="Karrer K.M."/>
            <person name="Sun L."/>
            <person name="Manning G."/>
            <person name="Elde N.C."/>
            <person name="Turkewitz A.P."/>
            <person name="Asai D.J."/>
            <person name="Wilkes D.E."/>
            <person name="Wang Y."/>
            <person name="Cai H."/>
            <person name="Collins K."/>
            <person name="Stewart B.A."/>
            <person name="Lee S.R."/>
            <person name="Wilamowska K."/>
            <person name="Weinberg Z."/>
            <person name="Ruzzo W.L."/>
            <person name="Wloga D."/>
            <person name="Gaertig J."/>
            <person name="Frankel J."/>
            <person name="Tsao C.-C."/>
            <person name="Gorovsky M.A."/>
            <person name="Keeling P.J."/>
            <person name="Waller R.F."/>
            <person name="Patron N.J."/>
            <person name="Cherry J.M."/>
            <person name="Stover N.A."/>
            <person name="Krieger C.J."/>
            <person name="del Toro C."/>
            <person name="Ryder H.F."/>
            <person name="Williamson S.C."/>
            <person name="Barbeau R.A."/>
            <person name="Hamilton E.P."/>
            <person name="Orias E."/>
        </authorList>
    </citation>
    <scope>NUCLEOTIDE SEQUENCE [LARGE SCALE GENOMIC DNA]</scope>
    <source>
        <strain evidence="3">SB210</strain>
    </source>
</reference>
<dbReference type="RefSeq" id="XP_001025881.2">
    <property type="nucleotide sequence ID" value="XM_001025881.2"/>
</dbReference>
<feature type="transmembrane region" description="Helical" evidence="1">
    <location>
        <begin position="42"/>
        <end position="66"/>
    </location>
</feature>
<evidence type="ECO:0000256" key="1">
    <source>
        <dbReference type="SAM" id="Phobius"/>
    </source>
</evidence>
<gene>
    <name evidence="2" type="ORF">TTHERM_00713290</name>
</gene>
<dbReference type="HOGENOM" id="CLU_009697_0_0_1"/>
<feature type="transmembrane region" description="Helical" evidence="1">
    <location>
        <begin position="330"/>
        <end position="352"/>
    </location>
</feature>
<feature type="transmembrane region" description="Helical" evidence="1">
    <location>
        <begin position="12"/>
        <end position="30"/>
    </location>
</feature>
<name>Q24CX2_TETTS</name>
<keyword evidence="1" id="KW-0812">Transmembrane</keyword>
<dbReference type="InParanoid" id="Q24CX2"/>
<proteinExistence type="predicted"/>
<keyword evidence="3" id="KW-1185">Reference proteome</keyword>
<evidence type="ECO:0000313" key="3">
    <source>
        <dbReference type="Proteomes" id="UP000009168"/>
    </source>
</evidence>
<dbReference type="GO" id="GO:0007131">
    <property type="term" value="P:reciprocal meiotic recombination"/>
    <property type="evidence" value="ECO:0007669"/>
    <property type="project" value="TreeGrafter"/>
</dbReference>
<dbReference type="KEGG" id="tet:TTHERM_00713290"/>
<sequence>MFAESYIYNKQNCIFGLLQGIDIFGVGISIRFNQQSKHKTGFGGLITLILGGLLFVLLVQSILSIINKSNPHVIFQQDFVSNPSRYNLTNENFSFAITLLDSQFNPIYDKSIFRIEGNFLYKEPQLNTDGSESTSIFKNKVIEFELCTTQSFQVKGTESYFLSLDYQSMYCFKDINDYYLVGQFEMEEFSVIQINVIPCDQSDPNNQVQCMEESKKNNILSHAQLQVYYINQVVQVESQQQPFKPMGITYFWESNIDFLQNINLMFMKTYIQDDIGVIFENNVQNSSLLFSRERTTMSSKKDLSIYQLSLYLEKNKEQTYSRKYQKIFDCFSSIGGIYNVLFAIGCIIAQPYSQIQLNRKLFNSTFQVNTNDGNNQLNDSQSIIKSNTKKNNSKKEEAEIQNDLKNNNDKFQIDKLEKANQFFKGSQIDEIIEDNESSKSVLDLFKQQFNVIKIQTREYLSQYFSCFKSQMRELINFGTKQIFGYTDICFIVNKLIELEKLKAILLNEEQIKLFDFIPKPSINHQFMRQFGKRDNKVGRCLKNDPKMQTQKNEQKYQRNQECVQNQILNKQFNILSVQNKSNYEKARQAQQAFNNIYRNKQKQSKIDMKLIQLLNQDLIELFDNNIFSQNNLAGSVYLFNSSISRTRQKIDQSPIFNQQNRFSKQFFNKNFKKFNKTLNFSQEFQYENDCEVDFFESIHEAQFNEITEADQIIQNYQPQRKNFISYTQQKNQVFQNDFQLKKQLSNKQ</sequence>
<dbReference type="GeneID" id="7837462"/>
<protein>
    <submittedName>
        <fullName evidence="2">Ubiquitin-conjugating enzyme family protein</fullName>
    </submittedName>
</protein>
<keyword evidence="1" id="KW-1133">Transmembrane helix</keyword>
<accession>Q24CX2</accession>
<evidence type="ECO:0000313" key="2">
    <source>
        <dbReference type="EMBL" id="EAS05636.2"/>
    </source>
</evidence>
<dbReference type="GO" id="GO:0005634">
    <property type="term" value="C:nucleus"/>
    <property type="evidence" value="ECO:0007669"/>
    <property type="project" value="TreeGrafter"/>
</dbReference>
<dbReference type="PANTHER" id="PTHR31398:SF0">
    <property type="entry name" value="MEIOTIC NUCLEAR DIVISION PROTEIN 1 HOMOLOG"/>
    <property type="match status" value="1"/>
</dbReference>
<dbReference type="PANTHER" id="PTHR31398">
    <property type="entry name" value="MEIOTIC NUCLEAR DIVISION PROTEIN 1 HOMOLOG"/>
    <property type="match status" value="1"/>
</dbReference>
<keyword evidence="1" id="KW-0472">Membrane</keyword>
<dbReference type="AlphaFoldDB" id="Q24CX2"/>